<reference evidence="1" key="1">
    <citation type="submission" date="2019-11" db="EMBL/GenBank/DDBJ databases">
        <title>The nuclear and mitochondrial genomes of Frieseomelitta varia - a highly eusocial stingless bee (Meliponini) with a permanently sterile worker caste.</title>
        <authorList>
            <person name="Freitas F.C.P."/>
            <person name="Lourenco A.P."/>
            <person name="Nunes F.M.F."/>
            <person name="Paschoal A.R."/>
            <person name="Abreu F.C.P."/>
            <person name="Barbin F.O."/>
            <person name="Bataglia L."/>
            <person name="Cardoso-Junior C.A.M."/>
            <person name="Cervoni M.S."/>
            <person name="Silva S.R."/>
            <person name="Dalarmi F."/>
            <person name="Del Lama M.A."/>
            <person name="Depintor T.S."/>
            <person name="Ferreira K.M."/>
            <person name="Goria P.S."/>
            <person name="Jaskot M.C."/>
            <person name="Lago D.C."/>
            <person name="Luna-Lucena D."/>
            <person name="Moda L.M."/>
            <person name="Nascimento L."/>
            <person name="Pedrino M."/>
            <person name="Rabico F.O."/>
            <person name="Sanches F.C."/>
            <person name="Santos D.E."/>
            <person name="Santos C.G."/>
            <person name="Vieira J."/>
            <person name="Lopes T.F."/>
            <person name="Barchuk A.R."/>
            <person name="Hartfelder K."/>
            <person name="Simoes Z.L.P."/>
            <person name="Bitondi M.M.G."/>
            <person name="Pinheiro D.G."/>
        </authorList>
    </citation>
    <scope>NUCLEOTIDE SEQUENCE</scope>
    <source>
        <strain evidence="1">USP_RPSP 00005682</strain>
        <tissue evidence="1">Whole individual</tissue>
    </source>
</reference>
<dbReference type="AlphaFoldDB" id="A0A833RL16"/>
<comment type="caution">
    <text evidence="1">The sequence shown here is derived from an EMBL/GenBank/DDBJ whole genome shotgun (WGS) entry which is preliminary data.</text>
</comment>
<proteinExistence type="predicted"/>
<protein>
    <submittedName>
        <fullName evidence="1">Uncharacterized protein</fullName>
    </submittedName>
</protein>
<dbReference type="Proteomes" id="UP000655588">
    <property type="component" value="Unassembled WGS sequence"/>
</dbReference>
<sequence length="264" mass="29520">MLMQEGIDIQYIPSSIDQSVTAQLDDVHIYPRFIEFNEASEGITCQRRITIKNTGKKPAFIKVHQAKSISFQVKSLDKGVILNPGLNISTVVTYSFRRPSLLSTVIPIEVNGKILDYRVICKLLNEGIDVEPKSIDFGIVDIGYSSGIKVITLKNKGGQSTRIKSVPNIRIPFNVKVIVPKLVIYHPNATGDFTLIDFSGTVVNTRKYDSFVLRNISSQVASYVVLGEIDNELVCVRYHAAKSQLVSFKMFSNIPQTHIIILKY</sequence>
<keyword evidence="2" id="KW-1185">Reference proteome</keyword>
<dbReference type="InterPro" id="IPR013783">
    <property type="entry name" value="Ig-like_fold"/>
</dbReference>
<dbReference type="PANTHER" id="PTHR45912:SF3">
    <property type="entry name" value="CILIA- AND FLAGELLA-ASSOCIATED PROTEIN 47"/>
    <property type="match status" value="1"/>
</dbReference>
<name>A0A833RL16_9HYME</name>
<dbReference type="PANTHER" id="PTHR45912">
    <property type="entry name" value="CILIA- AND FLAGELLA-ASSOCIATED PROTEIN 47"/>
    <property type="match status" value="1"/>
</dbReference>
<dbReference type="EMBL" id="WNWW01000347">
    <property type="protein sequence ID" value="KAF3425949.1"/>
    <property type="molecule type" value="Genomic_DNA"/>
</dbReference>
<dbReference type="Gene3D" id="2.60.40.10">
    <property type="entry name" value="Immunoglobulins"/>
    <property type="match status" value="1"/>
</dbReference>
<evidence type="ECO:0000313" key="2">
    <source>
        <dbReference type="Proteomes" id="UP000655588"/>
    </source>
</evidence>
<gene>
    <name evidence="1" type="ORF">E2986_11969</name>
</gene>
<organism evidence="1 2">
    <name type="scientific">Frieseomelitta varia</name>
    <dbReference type="NCBI Taxonomy" id="561572"/>
    <lineage>
        <taxon>Eukaryota</taxon>
        <taxon>Metazoa</taxon>
        <taxon>Ecdysozoa</taxon>
        <taxon>Arthropoda</taxon>
        <taxon>Hexapoda</taxon>
        <taxon>Insecta</taxon>
        <taxon>Pterygota</taxon>
        <taxon>Neoptera</taxon>
        <taxon>Endopterygota</taxon>
        <taxon>Hymenoptera</taxon>
        <taxon>Apocrita</taxon>
        <taxon>Aculeata</taxon>
        <taxon>Apoidea</taxon>
        <taxon>Anthophila</taxon>
        <taxon>Apidae</taxon>
        <taxon>Frieseomelitta</taxon>
    </lineage>
</organism>
<dbReference type="GO" id="GO:0060271">
    <property type="term" value="P:cilium assembly"/>
    <property type="evidence" value="ECO:0007669"/>
    <property type="project" value="TreeGrafter"/>
</dbReference>
<dbReference type="GO" id="GO:0005929">
    <property type="term" value="C:cilium"/>
    <property type="evidence" value="ECO:0007669"/>
    <property type="project" value="TreeGrafter"/>
</dbReference>
<evidence type="ECO:0000313" key="1">
    <source>
        <dbReference type="EMBL" id="KAF3425949.1"/>
    </source>
</evidence>
<accession>A0A833RL16</accession>